<keyword evidence="7 13" id="KW-0460">Magnesium</keyword>
<dbReference type="SUPFAM" id="SSF48179">
    <property type="entry name" value="6-phosphogluconate dehydrogenase C-terminal domain-like"/>
    <property type="match status" value="1"/>
</dbReference>
<dbReference type="PANTHER" id="PTHR21371:SF1">
    <property type="entry name" value="KETOL-ACID REDUCTOISOMERASE, MITOCHONDRIAL"/>
    <property type="match status" value="1"/>
</dbReference>
<dbReference type="Gene3D" id="3.40.50.720">
    <property type="entry name" value="NAD(P)-binding Rossmann-like Domain"/>
    <property type="match status" value="1"/>
</dbReference>
<comment type="similarity">
    <text evidence="4 13">Belongs to the ketol-acid reductoisomerase family.</text>
</comment>
<reference evidence="16 17" key="1">
    <citation type="submission" date="2016-10" db="EMBL/GenBank/DDBJ databases">
        <authorList>
            <person name="de Groot N.N."/>
        </authorList>
    </citation>
    <scope>NUCLEOTIDE SEQUENCE [LARGE SCALE GENOMIC DNA]</scope>
    <source>
        <strain evidence="16 17">CGMCC 4.2022</strain>
    </source>
</reference>
<dbReference type="Pfam" id="PF01450">
    <property type="entry name" value="KARI_C"/>
    <property type="match status" value="1"/>
</dbReference>
<keyword evidence="6 13" id="KW-0479">Metal-binding</keyword>
<dbReference type="InterPro" id="IPR036291">
    <property type="entry name" value="NAD(P)-bd_dom_sf"/>
</dbReference>
<dbReference type="EMBL" id="FNIE01000025">
    <property type="protein sequence ID" value="SDP36077.1"/>
    <property type="molecule type" value="Genomic_DNA"/>
</dbReference>
<feature type="binding site" evidence="13">
    <location>
        <position position="232"/>
    </location>
    <ligand>
        <name>Mg(2+)</name>
        <dbReference type="ChEBI" id="CHEBI:18420"/>
        <label>2</label>
    </ligand>
</feature>
<dbReference type="PANTHER" id="PTHR21371">
    <property type="entry name" value="KETOL-ACID REDUCTOISOMERASE, MITOCHONDRIAL"/>
    <property type="match status" value="1"/>
</dbReference>
<evidence type="ECO:0000256" key="10">
    <source>
        <dbReference type="ARBA" id="ARBA00032744"/>
    </source>
</evidence>
<dbReference type="SUPFAM" id="SSF51735">
    <property type="entry name" value="NAD(P)-binding Rossmann-fold domains"/>
    <property type="match status" value="1"/>
</dbReference>
<comment type="pathway">
    <text evidence="3">Amino-acid biosynthesis; L-isoleucine biosynthesis; L-isoleucine from 2-oxobutanoate: step 2/4.</text>
</comment>
<evidence type="ECO:0000256" key="3">
    <source>
        <dbReference type="ARBA" id="ARBA00004885"/>
    </source>
</evidence>
<evidence type="ECO:0000259" key="14">
    <source>
        <dbReference type="PROSITE" id="PS51850"/>
    </source>
</evidence>
<organism evidence="16 17">
    <name type="scientific">Actinacidiphila guanduensis</name>
    <dbReference type="NCBI Taxonomy" id="310781"/>
    <lineage>
        <taxon>Bacteria</taxon>
        <taxon>Bacillati</taxon>
        <taxon>Actinomycetota</taxon>
        <taxon>Actinomycetes</taxon>
        <taxon>Kitasatosporales</taxon>
        <taxon>Streptomycetaceae</taxon>
        <taxon>Actinacidiphila</taxon>
    </lineage>
</organism>
<feature type="domain" description="KARI N-terminal Rossmann" evidence="14">
    <location>
        <begin position="28"/>
        <end position="223"/>
    </location>
</feature>
<comment type="pathway">
    <text evidence="2">Amino-acid biosynthesis; L-valine biosynthesis; L-valine from pyruvate: step 2/4.</text>
</comment>
<dbReference type="Pfam" id="PF07991">
    <property type="entry name" value="KARI_N"/>
    <property type="match status" value="1"/>
</dbReference>
<proteinExistence type="inferred from homology"/>
<dbReference type="InterPro" id="IPR000506">
    <property type="entry name" value="KARI_C"/>
</dbReference>
<comment type="caution">
    <text evidence="13">Lacks conserved residue(s) required for the propagation of feature annotation.</text>
</comment>
<dbReference type="PROSITE" id="PS51851">
    <property type="entry name" value="KARI_C"/>
    <property type="match status" value="1"/>
</dbReference>
<feature type="binding site" evidence="13">
    <location>
        <position position="232"/>
    </location>
    <ligand>
        <name>Mg(2+)</name>
        <dbReference type="ChEBI" id="CHEBI:18420"/>
        <label>1</label>
    </ligand>
</feature>
<dbReference type="PROSITE" id="PS51850">
    <property type="entry name" value="KARI_N"/>
    <property type="match status" value="1"/>
</dbReference>
<keyword evidence="5 13" id="KW-0028">Amino-acid biosynthesis</keyword>
<sequence length="492" mass="53471">MEAGTLDFESTVFDKEYVTFAGRREAIVRGGRHLFERLPAAFEGVRQLGVIGWGSQGPAQAQNLRDSLGDAVKVVVGLRSGSSSLDAARAAGFTEEDGTLGEMYEVIAASDMVLLLISDAAQAEHYRKIFDNLRPGTTLGLSHGFLLGHLLDIGERFPEEVDVIAVCPKGMGPSVRALYEQGATVNGAGINASFAVEQDVTGRALERALGWSVALGAPFTFQTTLGSEYLSDLCGERAILLAGVHGIVESLYRRYRDHGLDAKQAFRHSVESVTGPISKTISKSGLIGVYEKLDDQEKEIFATAYSAAYPVGLELTAEIYDEVSAGNEIRSVILAGWRSDRFPMGKIDQADMWRVGETVRADRAVDSDAPLDPFTAGVFCGVMMAQVDILLEQGHPYSEIANESVIEAVDSLNPYMHARGVAYMVDNCSTTARLGARKWAPNFDYRLTQQSYPAVDDKAVDPAPFEAFEGHLIHEVLRVCSEMRPSVDIFVE</sequence>
<evidence type="ECO:0000259" key="15">
    <source>
        <dbReference type="PROSITE" id="PS51851"/>
    </source>
</evidence>
<evidence type="ECO:0000256" key="6">
    <source>
        <dbReference type="ARBA" id="ARBA00022723"/>
    </source>
</evidence>
<dbReference type="STRING" id="310781.SAMN05216259_12538"/>
<evidence type="ECO:0000256" key="1">
    <source>
        <dbReference type="ARBA" id="ARBA00001946"/>
    </source>
</evidence>
<dbReference type="GO" id="GO:0009099">
    <property type="term" value="P:L-valine biosynthetic process"/>
    <property type="evidence" value="ECO:0007669"/>
    <property type="project" value="UniProtKB-UniRule"/>
</dbReference>
<dbReference type="InterPro" id="IPR013023">
    <property type="entry name" value="KARI"/>
</dbReference>
<accession>A0A1H0S341</accession>
<evidence type="ECO:0000256" key="5">
    <source>
        <dbReference type="ARBA" id="ARBA00022605"/>
    </source>
</evidence>
<feature type="binding site" evidence="13">
    <location>
        <position position="236"/>
    </location>
    <ligand>
        <name>Mg(2+)</name>
        <dbReference type="ChEBI" id="CHEBI:18420"/>
        <label>1</label>
    </ligand>
</feature>
<evidence type="ECO:0000256" key="8">
    <source>
        <dbReference type="ARBA" id="ARBA00023002"/>
    </source>
</evidence>
<dbReference type="GO" id="GO:0009097">
    <property type="term" value="P:isoleucine biosynthetic process"/>
    <property type="evidence" value="ECO:0007669"/>
    <property type="project" value="UniProtKB-UniRule"/>
</dbReference>
<dbReference type="Gene3D" id="1.10.1040.10">
    <property type="entry name" value="N-(1-d-carboxylethyl)-l-norvaline Dehydrogenase, domain 2"/>
    <property type="match status" value="1"/>
</dbReference>
<gene>
    <name evidence="16" type="ORF">SAMN05216259_12538</name>
</gene>
<dbReference type="InterPro" id="IPR008927">
    <property type="entry name" value="6-PGluconate_DH-like_C_sf"/>
</dbReference>
<dbReference type="UniPathway" id="UPA00049">
    <property type="reaction ID" value="UER00060"/>
</dbReference>
<evidence type="ECO:0000313" key="16">
    <source>
        <dbReference type="EMBL" id="SDP36077.1"/>
    </source>
</evidence>
<evidence type="ECO:0000256" key="9">
    <source>
        <dbReference type="ARBA" id="ARBA00023304"/>
    </source>
</evidence>
<evidence type="ECO:0000256" key="12">
    <source>
        <dbReference type="ARBA" id="ARBA00050044"/>
    </source>
</evidence>
<comment type="cofactor">
    <cofactor evidence="1">
        <name>Mg(2+)</name>
        <dbReference type="ChEBI" id="CHEBI:18420"/>
    </cofactor>
</comment>
<dbReference type="InterPro" id="IPR013116">
    <property type="entry name" value="KARI_N"/>
</dbReference>
<dbReference type="Proteomes" id="UP000199341">
    <property type="component" value="Unassembled WGS sequence"/>
</dbReference>
<evidence type="ECO:0000313" key="17">
    <source>
        <dbReference type="Proteomes" id="UP000199341"/>
    </source>
</evidence>
<dbReference type="GO" id="GO:0046872">
    <property type="term" value="F:metal ion binding"/>
    <property type="evidence" value="ECO:0007669"/>
    <property type="project" value="UniProtKB-UniRule"/>
</dbReference>
<evidence type="ECO:0000256" key="4">
    <source>
        <dbReference type="ARBA" id="ARBA00010318"/>
    </source>
</evidence>
<evidence type="ECO:0000256" key="7">
    <source>
        <dbReference type="ARBA" id="ARBA00022842"/>
    </source>
</evidence>
<dbReference type="InterPro" id="IPR013328">
    <property type="entry name" value="6PGD_dom2"/>
</dbReference>
<dbReference type="OrthoDB" id="9804088at2"/>
<keyword evidence="17" id="KW-1185">Reference proteome</keyword>
<dbReference type="GO" id="GO:0004455">
    <property type="term" value="F:ketol-acid reductoisomerase activity"/>
    <property type="evidence" value="ECO:0007669"/>
    <property type="project" value="UniProtKB-UniRule"/>
</dbReference>
<evidence type="ECO:0000256" key="13">
    <source>
        <dbReference type="PROSITE-ProRule" id="PRU01198"/>
    </source>
</evidence>
<name>A0A1H0S341_9ACTN</name>
<keyword evidence="16" id="KW-0413">Isomerase</keyword>
<protein>
    <recommendedName>
        <fullName evidence="10">Acetohydroxy-acid isomeroreductase</fullName>
    </recommendedName>
    <alternativeName>
        <fullName evidence="12">Ketol-acid reductoisomerase type 1</fullName>
    </alternativeName>
    <alternativeName>
        <fullName evidence="11">Ketol-acid reductoisomerase type I</fullName>
    </alternativeName>
</protein>
<evidence type="ECO:0000256" key="2">
    <source>
        <dbReference type="ARBA" id="ARBA00004864"/>
    </source>
</evidence>
<keyword evidence="9 13" id="KW-0100">Branched-chain amino acid biosynthesis</keyword>
<feature type="domain" description="KARI C-terminal knotted" evidence="15">
    <location>
        <begin position="224"/>
        <end position="366"/>
    </location>
</feature>
<evidence type="ECO:0000256" key="11">
    <source>
        <dbReference type="ARBA" id="ARBA00050043"/>
    </source>
</evidence>
<dbReference type="GO" id="GO:0016853">
    <property type="term" value="F:isomerase activity"/>
    <property type="evidence" value="ECO:0007669"/>
    <property type="project" value="UniProtKB-KW"/>
</dbReference>
<dbReference type="AlphaFoldDB" id="A0A1H0S341"/>
<keyword evidence="8 13" id="KW-0560">Oxidoreductase</keyword>
<dbReference type="UniPathway" id="UPA00047">
    <property type="reaction ID" value="UER00056"/>
</dbReference>